<evidence type="ECO:0000256" key="1">
    <source>
        <dbReference type="ARBA" id="ARBA00004651"/>
    </source>
</evidence>
<evidence type="ECO:0000256" key="5">
    <source>
        <dbReference type="ARBA" id="ARBA00022840"/>
    </source>
</evidence>
<feature type="domain" description="Tyrosine-protein kinase G-rich" evidence="11">
    <location>
        <begin position="404"/>
        <end position="473"/>
    </location>
</feature>
<dbReference type="Pfam" id="PF02706">
    <property type="entry name" value="Wzz"/>
    <property type="match status" value="1"/>
</dbReference>
<dbReference type="InterPro" id="IPR003856">
    <property type="entry name" value="LPS_length_determ_N"/>
</dbReference>
<dbReference type="SUPFAM" id="SSF52540">
    <property type="entry name" value="P-loop containing nucleoside triphosphate hydrolases"/>
    <property type="match status" value="1"/>
</dbReference>
<keyword evidence="3 9" id="KW-0812">Transmembrane</keyword>
<keyword evidence="2" id="KW-1003">Cell membrane</keyword>
<evidence type="ECO:0000256" key="2">
    <source>
        <dbReference type="ARBA" id="ARBA00022475"/>
    </source>
</evidence>
<evidence type="ECO:0000256" key="6">
    <source>
        <dbReference type="ARBA" id="ARBA00022989"/>
    </source>
</evidence>
<evidence type="ECO:0000259" key="11">
    <source>
        <dbReference type="Pfam" id="PF13807"/>
    </source>
</evidence>
<keyword evidence="5" id="KW-0067">ATP-binding</keyword>
<gene>
    <name evidence="12" type="ORF">NDO55_02260</name>
</gene>
<comment type="caution">
    <text evidence="12">The sequence shown here is derived from an EMBL/GenBank/DDBJ whole genome shotgun (WGS) entry which is preliminary data.</text>
</comment>
<accession>A0A9X2J1E4</accession>
<keyword evidence="7 9" id="KW-0472">Membrane</keyword>
<keyword evidence="4" id="KW-0547">Nucleotide-binding</keyword>
<evidence type="ECO:0000256" key="8">
    <source>
        <dbReference type="SAM" id="Coils"/>
    </source>
</evidence>
<dbReference type="RefSeq" id="WP_252112026.1">
    <property type="nucleotide sequence ID" value="NZ_JAMSHT010000001.1"/>
</dbReference>
<proteinExistence type="predicted"/>
<organism evidence="12 13">
    <name type="scientific">Sphingomicrobium sediminis</name>
    <dbReference type="NCBI Taxonomy" id="2950949"/>
    <lineage>
        <taxon>Bacteria</taxon>
        <taxon>Pseudomonadati</taxon>
        <taxon>Pseudomonadota</taxon>
        <taxon>Alphaproteobacteria</taxon>
        <taxon>Sphingomonadales</taxon>
        <taxon>Sphingomonadaceae</taxon>
        <taxon>Sphingomicrobium</taxon>
    </lineage>
</organism>
<dbReference type="Gene3D" id="3.40.50.300">
    <property type="entry name" value="P-loop containing nucleotide triphosphate hydrolases"/>
    <property type="match status" value="1"/>
</dbReference>
<dbReference type="EMBL" id="JAMSHT010000001">
    <property type="protein sequence ID" value="MCM8556644.1"/>
    <property type="molecule type" value="Genomic_DNA"/>
</dbReference>
<dbReference type="PANTHER" id="PTHR32309:SF13">
    <property type="entry name" value="FERRIC ENTEROBACTIN TRANSPORT PROTEIN FEPE"/>
    <property type="match status" value="1"/>
</dbReference>
<dbReference type="GO" id="GO:0005524">
    <property type="term" value="F:ATP binding"/>
    <property type="evidence" value="ECO:0007669"/>
    <property type="project" value="UniProtKB-KW"/>
</dbReference>
<reference evidence="12" key="1">
    <citation type="submission" date="2022-06" db="EMBL/GenBank/DDBJ databases">
        <title>Sphingomicrobium sedimins sp. nov., a marine bacterium isolated from tidal flat.</title>
        <authorList>
            <person name="Kim C.-H."/>
            <person name="Yoo Y."/>
            <person name="Kim J.-J."/>
        </authorList>
    </citation>
    <scope>NUCLEOTIDE SEQUENCE</scope>
    <source>
        <strain evidence="12">GRR-S6-50</strain>
    </source>
</reference>
<name>A0A9X2J1E4_9SPHN</name>
<feature type="transmembrane region" description="Helical" evidence="9">
    <location>
        <begin position="53"/>
        <end position="73"/>
    </location>
</feature>
<evidence type="ECO:0000259" key="10">
    <source>
        <dbReference type="Pfam" id="PF02706"/>
    </source>
</evidence>
<evidence type="ECO:0000256" key="7">
    <source>
        <dbReference type="ARBA" id="ARBA00023136"/>
    </source>
</evidence>
<dbReference type="GO" id="GO:0005886">
    <property type="term" value="C:plasma membrane"/>
    <property type="evidence" value="ECO:0007669"/>
    <property type="project" value="UniProtKB-SubCell"/>
</dbReference>
<dbReference type="InterPro" id="IPR005702">
    <property type="entry name" value="Wzc-like_C"/>
</dbReference>
<dbReference type="GO" id="GO:0004713">
    <property type="term" value="F:protein tyrosine kinase activity"/>
    <property type="evidence" value="ECO:0007669"/>
    <property type="project" value="TreeGrafter"/>
</dbReference>
<keyword evidence="8" id="KW-0175">Coiled coil</keyword>
<feature type="coiled-coil region" evidence="8">
    <location>
        <begin position="220"/>
        <end position="357"/>
    </location>
</feature>
<keyword evidence="13" id="KW-1185">Reference proteome</keyword>
<comment type="subcellular location">
    <subcellularLocation>
        <location evidence="1">Cell membrane</location>
        <topology evidence="1">Multi-pass membrane protein</topology>
    </subcellularLocation>
</comment>
<dbReference type="Pfam" id="PF13807">
    <property type="entry name" value="GNVR"/>
    <property type="match status" value="1"/>
</dbReference>
<evidence type="ECO:0000313" key="13">
    <source>
        <dbReference type="Proteomes" id="UP001155128"/>
    </source>
</evidence>
<dbReference type="CDD" id="cd05387">
    <property type="entry name" value="BY-kinase"/>
    <property type="match status" value="1"/>
</dbReference>
<feature type="domain" description="Polysaccharide chain length determinant N-terminal" evidence="10">
    <location>
        <begin position="45"/>
        <end position="130"/>
    </location>
</feature>
<dbReference type="Proteomes" id="UP001155128">
    <property type="component" value="Unassembled WGS sequence"/>
</dbReference>
<keyword evidence="6 9" id="KW-1133">Transmembrane helix</keyword>
<protein>
    <submittedName>
        <fullName evidence="12">Polysaccharide biosynthesis tyrosine autokinase</fullName>
    </submittedName>
</protein>
<dbReference type="InterPro" id="IPR050445">
    <property type="entry name" value="Bact_polysacc_biosynth/exp"/>
</dbReference>
<dbReference type="InterPro" id="IPR032807">
    <property type="entry name" value="GNVR"/>
</dbReference>
<evidence type="ECO:0000256" key="9">
    <source>
        <dbReference type="SAM" id="Phobius"/>
    </source>
</evidence>
<evidence type="ECO:0000256" key="3">
    <source>
        <dbReference type="ARBA" id="ARBA00022692"/>
    </source>
</evidence>
<evidence type="ECO:0000313" key="12">
    <source>
        <dbReference type="EMBL" id="MCM8556644.1"/>
    </source>
</evidence>
<dbReference type="InterPro" id="IPR027417">
    <property type="entry name" value="P-loop_NTPase"/>
</dbReference>
<dbReference type="AlphaFoldDB" id="A0A9X2J1E4"/>
<dbReference type="PANTHER" id="PTHR32309">
    <property type="entry name" value="TYROSINE-PROTEIN KINASE"/>
    <property type="match status" value="1"/>
</dbReference>
<evidence type="ECO:0000256" key="4">
    <source>
        <dbReference type="ARBA" id="ARBA00022741"/>
    </source>
</evidence>
<dbReference type="NCBIfam" id="TIGR01007">
    <property type="entry name" value="eps_fam"/>
    <property type="match status" value="1"/>
</dbReference>
<sequence length="745" mass="81169">MAQDQNPLPVPSGPGGDHPLPAQFLEQTQPQPVGFGPTSFVSYVWKLVWRWKWLILAITSVSIVIAILLAMLAPREYSATTRIEILRTTSNLADIGDIETDVNIFDYEFYQTQYELLRSRTLAEKVVEDLDLANDLEFLAGYDPETVENVADFDGDTRFERATAIVQGGTAISPILDSSIVDLVITSGDPEMSAAIANSLATNYRQSNLDRRYESTDYARSFLAERLEASREALEASEAKVAEYAREQGLIRMNGGRAGSGQETLAETRLRELSNRLAQATATRVTAEADFRANSGGRAATTSLDNDTLQILRNRRSDLRAELSKLESDFGPEYPAVKALQAQIADVDNSIAIEESRVTSSVNRDLEDRYRQSLAAENRLRGQVDSLTANLLDQQSRSVGVNVLEREVDTNRSIYEALLSRYQEIGVASGIGNNNISIVDEATVPGGPSSPNIPLYLVMGLIFGLSLSGGTVAVLAKVADGGMTPADVEAKLGLPLHGATPMVGTDEIDIGMEDQRSALAEAYYSILTTLKFATHKGLPKSMLLTSSRPSEGKSISARALATHLAMLGQKVLLIDGDMRKPTLGRLLDGQDRKGLAEWLKEEATHVEIFFEPTDTGFSVVFSGDSPPNPVELLSGPRLGELVKLASEHFDHVIIDGPPVMGLADAQLLARATQKTVFVVESETTRTEMARSALRRLKHVGAQISGVIMTKVPSHSAGYGYGYYDYVYKPLPKRGVQKILTKISGR</sequence>